<dbReference type="InterPro" id="IPR009003">
    <property type="entry name" value="Peptidase_S1_PA"/>
</dbReference>
<dbReference type="RefSeq" id="WP_345018678.1">
    <property type="nucleotide sequence ID" value="NZ_BAAAZY010000022.1"/>
</dbReference>
<feature type="region of interest" description="Disordered" evidence="1">
    <location>
        <begin position="237"/>
        <end position="266"/>
    </location>
</feature>
<dbReference type="EMBL" id="BAAAZY010000022">
    <property type="protein sequence ID" value="GAA4078695.1"/>
    <property type="molecule type" value="Genomic_DNA"/>
</dbReference>
<sequence>MTGDQYWVRISEDGRFLGAGLLLTRVYVLTAMHCLREARVQYGRLDLELADGRAVTGRLCDSVKDRDLALIHIEDARRYDLPVAPPTDWPRPDARWRGTYCPPDEQTQLSGRVSHAPITYRSVEGGEFTGIQLTVEQGLGDYSGYSGSPVDTDPGVVGILMEQQYSRADPAQGSEVLIAASVRHAMDLFPHFSVDSLRNGGHDPTEPCESAEQAPERNAVRDVEVVLRALRQWEEAGYITPEEAQEQRGRTLRKFGDRALGGDPDA</sequence>
<feature type="region of interest" description="Disordered" evidence="1">
    <location>
        <begin position="197"/>
        <end position="217"/>
    </location>
</feature>
<reference evidence="4" key="1">
    <citation type="journal article" date="2019" name="Int. J. Syst. Evol. Microbiol.">
        <title>The Global Catalogue of Microorganisms (GCM) 10K type strain sequencing project: providing services to taxonomists for standard genome sequencing and annotation.</title>
        <authorList>
            <consortium name="The Broad Institute Genomics Platform"/>
            <consortium name="The Broad Institute Genome Sequencing Center for Infectious Disease"/>
            <person name="Wu L."/>
            <person name="Ma J."/>
        </authorList>
    </citation>
    <scope>NUCLEOTIDE SEQUENCE [LARGE SCALE GENOMIC DNA]</scope>
    <source>
        <strain evidence="4">JCM 16925</strain>
    </source>
</reference>
<proteinExistence type="predicted"/>
<comment type="caution">
    <text evidence="3">The sequence shown here is derived from an EMBL/GenBank/DDBJ whole genome shotgun (WGS) entry which is preliminary data.</text>
</comment>
<dbReference type="Proteomes" id="UP001499984">
    <property type="component" value="Unassembled WGS sequence"/>
</dbReference>
<evidence type="ECO:0000313" key="3">
    <source>
        <dbReference type="EMBL" id="GAA4078695.1"/>
    </source>
</evidence>
<dbReference type="Gene3D" id="2.40.10.10">
    <property type="entry name" value="Trypsin-like serine proteases"/>
    <property type="match status" value="1"/>
</dbReference>
<feature type="domain" description="Peptidase S1" evidence="2">
    <location>
        <begin position="6"/>
        <end position="85"/>
    </location>
</feature>
<dbReference type="Pfam" id="PF00089">
    <property type="entry name" value="Trypsin"/>
    <property type="match status" value="1"/>
</dbReference>
<organism evidence="3 4">
    <name type="scientific">Streptomyces shaanxiensis</name>
    <dbReference type="NCBI Taxonomy" id="653357"/>
    <lineage>
        <taxon>Bacteria</taxon>
        <taxon>Bacillati</taxon>
        <taxon>Actinomycetota</taxon>
        <taxon>Actinomycetes</taxon>
        <taxon>Kitasatosporales</taxon>
        <taxon>Streptomycetaceae</taxon>
        <taxon>Streptomyces</taxon>
    </lineage>
</organism>
<accession>A0ABP7W1Y3</accession>
<evidence type="ECO:0000256" key="1">
    <source>
        <dbReference type="SAM" id="MobiDB-lite"/>
    </source>
</evidence>
<name>A0ABP7W1Y3_9ACTN</name>
<keyword evidence="4" id="KW-1185">Reference proteome</keyword>
<protein>
    <recommendedName>
        <fullName evidence="2">Peptidase S1 domain-containing protein</fullName>
    </recommendedName>
</protein>
<evidence type="ECO:0000259" key="2">
    <source>
        <dbReference type="Pfam" id="PF00089"/>
    </source>
</evidence>
<evidence type="ECO:0000313" key="4">
    <source>
        <dbReference type="Proteomes" id="UP001499984"/>
    </source>
</evidence>
<dbReference type="InterPro" id="IPR043504">
    <property type="entry name" value="Peptidase_S1_PA_chymotrypsin"/>
</dbReference>
<gene>
    <name evidence="3" type="ORF">GCM10022233_67690</name>
</gene>
<dbReference type="SUPFAM" id="SSF50494">
    <property type="entry name" value="Trypsin-like serine proteases"/>
    <property type="match status" value="1"/>
</dbReference>
<feature type="compositionally biased region" description="Basic and acidic residues" evidence="1">
    <location>
        <begin position="245"/>
        <end position="257"/>
    </location>
</feature>
<dbReference type="InterPro" id="IPR001254">
    <property type="entry name" value="Trypsin_dom"/>
</dbReference>